<feature type="non-terminal residue" evidence="1">
    <location>
        <position position="1"/>
    </location>
</feature>
<evidence type="ECO:0000313" key="1">
    <source>
        <dbReference type="EMBL" id="CAG8844598.1"/>
    </source>
</evidence>
<proteinExistence type="predicted"/>
<name>A0ACA9SPU6_9GLOM</name>
<feature type="non-terminal residue" evidence="1">
    <location>
        <position position="111"/>
    </location>
</feature>
<gene>
    <name evidence="1" type="ORF">RPERSI_LOCUS33278</name>
</gene>
<dbReference type="EMBL" id="CAJVQC010143309">
    <property type="protein sequence ID" value="CAG8844598.1"/>
    <property type="molecule type" value="Genomic_DNA"/>
</dbReference>
<reference evidence="1" key="1">
    <citation type="submission" date="2021-06" db="EMBL/GenBank/DDBJ databases">
        <authorList>
            <person name="Kallberg Y."/>
            <person name="Tangrot J."/>
            <person name="Rosling A."/>
        </authorList>
    </citation>
    <scope>NUCLEOTIDE SEQUENCE</scope>
    <source>
        <strain evidence="1">MA461A</strain>
    </source>
</reference>
<keyword evidence="2" id="KW-1185">Reference proteome</keyword>
<sequence>NGAIISDIDELLFNTNQDLLSNNKEHSLSNNQEHSLLNNQEYSSLNDQEITPSEAAEQIDNTLLISEIIDLNNLSLETDGQFQVDKLTHHNTKNLNSLGNMDYNTDDLINK</sequence>
<accession>A0ACA9SPU6</accession>
<organism evidence="1 2">
    <name type="scientific">Racocetra persica</name>
    <dbReference type="NCBI Taxonomy" id="160502"/>
    <lineage>
        <taxon>Eukaryota</taxon>
        <taxon>Fungi</taxon>
        <taxon>Fungi incertae sedis</taxon>
        <taxon>Mucoromycota</taxon>
        <taxon>Glomeromycotina</taxon>
        <taxon>Glomeromycetes</taxon>
        <taxon>Diversisporales</taxon>
        <taxon>Gigasporaceae</taxon>
        <taxon>Racocetra</taxon>
    </lineage>
</organism>
<evidence type="ECO:0000313" key="2">
    <source>
        <dbReference type="Proteomes" id="UP000789920"/>
    </source>
</evidence>
<protein>
    <submittedName>
        <fullName evidence="1">35178_t:CDS:1</fullName>
    </submittedName>
</protein>
<dbReference type="Proteomes" id="UP000789920">
    <property type="component" value="Unassembled WGS sequence"/>
</dbReference>
<comment type="caution">
    <text evidence="1">The sequence shown here is derived from an EMBL/GenBank/DDBJ whole genome shotgun (WGS) entry which is preliminary data.</text>
</comment>